<sequence length="208" mass="23600">MELEKIQFITHQNSKYNYLDSALLALEGGIRFIQLRMKNSKHEEVIKVGKVLKEECKKYDAQLIIDDYVDLVNEIGVDGVHLGLKDMPINIARERLNKEKIIGGTANCFEDVLMQYKLGADYIGVGPFNYTTTKLHLSKILGVQGYKDINEKCKKNNINIPIYAIGGIRLNDLEELKQTGVYGIAISSLILESSNPLETIKEIKNIWR</sequence>
<keyword evidence="6" id="KW-0460">Magnesium</keyword>
<dbReference type="EC" id="2.5.1.3" evidence="3"/>
<dbReference type="GO" id="GO:0005737">
    <property type="term" value="C:cytoplasm"/>
    <property type="evidence" value="ECO:0007669"/>
    <property type="project" value="TreeGrafter"/>
</dbReference>
<feature type="domain" description="Thiamine phosphate synthase/TenI" evidence="11">
    <location>
        <begin position="7"/>
        <end position="190"/>
    </location>
</feature>
<dbReference type="Pfam" id="PF02581">
    <property type="entry name" value="TMP-TENI"/>
    <property type="match status" value="1"/>
</dbReference>
<accession>A0A644UQW1</accession>
<evidence type="ECO:0000256" key="8">
    <source>
        <dbReference type="ARBA" id="ARBA00047334"/>
    </source>
</evidence>
<keyword evidence="5" id="KW-0479">Metal-binding</keyword>
<dbReference type="GO" id="GO:0009228">
    <property type="term" value="P:thiamine biosynthetic process"/>
    <property type="evidence" value="ECO:0007669"/>
    <property type="project" value="UniProtKB-KW"/>
</dbReference>
<dbReference type="Gene3D" id="3.20.20.70">
    <property type="entry name" value="Aldolase class I"/>
    <property type="match status" value="1"/>
</dbReference>
<evidence type="ECO:0000256" key="9">
    <source>
        <dbReference type="ARBA" id="ARBA00047851"/>
    </source>
</evidence>
<evidence type="ECO:0000313" key="12">
    <source>
        <dbReference type="EMBL" id="MPL81438.1"/>
    </source>
</evidence>
<dbReference type="NCBIfam" id="TIGR00693">
    <property type="entry name" value="thiE"/>
    <property type="match status" value="1"/>
</dbReference>
<evidence type="ECO:0000256" key="3">
    <source>
        <dbReference type="ARBA" id="ARBA00012830"/>
    </source>
</evidence>
<dbReference type="PANTHER" id="PTHR20857:SF15">
    <property type="entry name" value="THIAMINE-PHOSPHATE SYNTHASE"/>
    <property type="match status" value="1"/>
</dbReference>
<reference evidence="12" key="1">
    <citation type="submission" date="2019-08" db="EMBL/GenBank/DDBJ databases">
        <authorList>
            <person name="Kucharzyk K."/>
            <person name="Murdoch R.W."/>
            <person name="Higgins S."/>
            <person name="Loffler F."/>
        </authorList>
    </citation>
    <scope>NUCLEOTIDE SEQUENCE</scope>
</reference>
<protein>
    <recommendedName>
        <fullName evidence="3">thiamine phosphate synthase</fullName>
        <ecNumber evidence="3">2.5.1.3</ecNumber>
    </recommendedName>
</protein>
<dbReference type="AlphaFoldDB" id="A0A644UQW1"/>
<evidence type="ECO:0000256" key="2">
    <source>
        <dbReference type="ARBA" id="ARBA00005165"/>
    </source>
</evidence>
<gene>
    <name evidence="12" type="primary">thiE_12</name>
    <name evidence="12" type="ORF">SDC9_27358</name>
</gene>
<name>A0A644UQW1_9ZZZZ</name>
<dbReference type="GO" id="GO:0046872">
    <property type="term" value="F:metal ion binding"/>
    <property type="evidence" value="ECO:0007669"/>
    <property type="project" value="UniProtKB-KW"/>
</dbReference>
<keyword evidence="4 12" id="KW-0808">Transferase</keyword>
<dbReference type="PANTHER" id="PTHR20857">
    <property type="entry name" value="THIAMINE-PHOSPHATE PYROPHOSPHORYLASE"/>
    <property type="match status" value="1"/>
</dbReference>
<comment type="catalytic activity">
    <reaction evidence="10">
        <text>2-[(2R,5Z)-2-carboxy-4-methylthiazol-5(2H)-ylidene]ethyl phosphate + 4-amino-2-methyl-5-(diphosphooxymethyl)pyrimidine + 2 H(+) = thiamine phosphate + CO2 + diphosphate</text>
        <dbReference type="Rhea" id="RHEA:47844"/>
        <dbReference type="ChEBI" id="CHEBI:15378"/>
        <dbReference type="ChEBI" id="CHEBI:16526"/>
        <dbReference type="ChEBI" id="CHEBI:33019"/>
        <dbReference type="ChEBI" id="CHEBI:37575"/>
        <dbReference type="ChEBI" id="CHEBI:57841"/>
        <dbReference type="ChEBI" id="CHEBI:62899"/>
        <dbReference type="EC" id="2.5.1.3"/>
    </reaction>
</comment>
<dbReference type="GO" id="GO:0009229">
    <property type="term" value="P:thiamine diphosphate biosynthetic process"/>
    <property type="evidence" value="ECO:0007669"/>
    <property type="project" value="UniProtKB-UniPathway"/>
</dbReference>
<dbReference type="SUPFAM" id="SSF51391">
    <property type="entry name" value="Thiamin phosphate synthase"/>
    <property type="match status" value="1"/>
</dbReference>
<dbReference type="InterPro" id="IPR013785">
    <property type="entry name" value="Aldolase_TIM"/>
</dbReference>
<dbReference type="NCBIfam" id="NF000736">
    <property type="entry name" value="PRK00043.2-3"/>
    <property type="match status" value="1"/>
</dbReference>
<comment type="catalytic activity">
    <reaction evidence="9">
        <text>2-(2-carboxy-4-methylthiazol-5-yl)ethyl phosphate + 4-amino-2-methyl-5-(diphosphooxymethyl)pyrimidine + 2 H(+) = thiamine phosphate + CO2 + diphosphate</text>
        <dbReference type="Rhea" id="RHEA:47848"/>
        <dbReference type="ChEBI" id="CHEBI:15378"/>
        <dbReference type="ChEBI" id="CHEBI:16526"/>
        <dbReference type="ChEBI" id="CHEBI:33019"/>
        <dbReference type="ChEBI" id="CHEBI:37575"/>
        <dbReference type="ChEBI" id="CHEBI:57841"/>
        <dbReference type="ChEBI" id="CHEBI:62890"/>
        <dbReference type="EC" id="2.5.1.3"/>
    </reaction>
</comment>
<dbReference type="CDD" id="cd00564">
    <property type="entry name" value="TMP_TenI"/>
    <property type="match status" value="1"/>
</dbReference>
<dbReference type="InterPro" id="IPR034291">
    <property type="entry name" value="TMP_synthase"/>
</dbReference>
<evidence type="ECO:0000256" key="5">
    <source>
        <dbReference type="ARBA" id="ARBA00022723"/>
    </source>
</evidence>
<evidence type="ECO:0000256" key="6">
    <source>
        <dbReference type="ARBA" id="ARBA00022842"/>
    </source>
</evidence>
<proteinExistence type="inferred from homology"/>
<dbReference type="InterPro" id="IPR036206">
    <property type="entry name" value="ThiamineP_synth_sf"/>
</dbReference>
<comment type="caution">
    <text evidence="12">The sequence shown here is derived from an EMBL/GenBank/DDBJ whole genome shotgun (WGS) entry which is preliminary data.</text>
</comment>
<evidence type="ECO:0000256" key="4">
    <source>
        <dbReference type="ARBA" id="ARBA00022679"/>
    </source>
</evidence>
<dbReference type="EMBL" id="VSSQ01000150">
    <property type="protein sequence ID" value="MPL81438.1"/>
    <property type="molecule type" value="Genomic_DNA"/>
</dbReference>
<comment type="pathway">
    <text evidence="2">Cofactor biosynthesis; thiamine diphosphate biosynthesis; thiamine phosphate from 4-amino-2-methyl-5-diphosphomethylpyrimidine and 4-methyl-5-(2-phosphoethyl)-thiazole: step 1/1.</text>
</comment>
<evidence type="ECO:0000256" key="1">
    <source>
        <dbReference type="ARBA" id="ARBA00001946"/>
    </source>
</evidence>
<organism evidence="12">
    <name type="scientific">bioreactor metagenome</name>
    <dbReference type="NCBI Taxonomy" id="1076179"/>
    <lineage>
        <taxon>unclassified sequences</taxon>
        <taxon>metagenomes</taxon>
        <taxon>ecological metagenomes</taxon>
    </lineage>
</organism>
<dbReference type="GO" id="GO:0004789">
    <property type="term" value="F:thiamine-phosphate diphosphorylase activity"/>
    <property type="evidence" value="ECO:0007669"/>
    <property type="project" value="UniProtKB-EC"/>
</dbReference>
<evidence type="ECO:0000256" key="7">
    <source>
        <dbReference type="ARBA" id="ARBA00022977"/>
    </source>
</evidence>
<comment type="catalytic activity">
    <reaction evidence="8">
        <text>4-methyl-5-(2-phosphooxyethyl)-thiazole + 4-amino-2-methyl-5-(diphosphooxymethyl)pyrimidine + H(+) = thiamine phosphate + diphosphate</text>
        <dbReference type="Rhea" id="RHEA:22328"/>
        <dbReference type="ChEBI" id="CHEBI:15378"/>
        <dbReference type="ChEBI" id="CHEBI:33019"/>
        <dbReference type="ChEBI" id="CHEBI:37575"/>
        <dbReference type="ChEBI" id="CHEBI:57841"/>
        <dbReference type="ChEBI" id="CHEBI:58296"/>
        <dbReference type="EC" id="2.5.1.3"/>
    </reaction>
</comment>
<dbReference type="HAMAP" id="MF_00097">
    <property type="entry name" value="TMP_synthase"/>
    <property type="match status" value="1"/>
</dbReference>
<comment type="cofactor">
    <cofactor evidence="1">
        <name>Mg(2+)</name>
        <dbReference type="ChEBI" id="CHEBI:18420"/>
    </cofactor>
</comment>
<dbReference type="UniPathway" id="UPA00060">
    <property type="reaction ID" value="UER00141"/>
</dbReference>
<evidence type="ECO:0000256" key="10">
    <source>
        <dbReference type="ARBA" id="ARBA00047883"/>
    </source>
</evidence>
<keyword evidence="7" id="KW-0784">Thiamine biosynthesis</keyword>
<dbReference type="InterPro" id="IPR022998">
    <property type="entry name" value="ThiamineP_synth_TenI"/>
</dbReference>
<evidence type="ECO:0000259" key="11">
    <source>
        <dbReference type="Pfam" id="PF02581"/>
    </source>
</evidence>